<dbReference type="GO" id="GO:0008270">
    <property type="term" value="F:zinc ion binding"/>
    <property type="evidence" value="ECO:0007669"/>
    <property type="project" value="UniProtKB-KW"/>
</dbReference>
<dbReference type="Gene3D" id="3.30.160.60">
    <property type="entry name" value="Classic Zinc Finger"/>
    <property type="match status" value="3"/>
</dbReference>
<dbReference type="PANTHER" id="PTHR24379:SF121">
    <property type="entry name" value="C2H2-TYPE DOMAIN-CONTAINING PROTEIN"/>
    <property type="match status" value="1"/>
</dbReference>
<evidence type="ECO:0000313" key="8">
    <source>
        <dbReference type="EMBL" id="JAV20508.1"/>
    </source>
</evidence>
<evidence type="ECO:0000259" key="7">
    <source>
        <dbReference type="PROSITE" id="PS50157"/>
    </source>
</evidence>
<feature type="region of interest" description="Disordered" evidence="6">
    <location>
        <begin position="385"/>
        <end position="428"/>
    </location>
</feature>
<dbReference type="EMBL" id="GFDL01014537">
    <property type="protein sequence ID" value="JAV20508.1"/>
    <property type="molecule type" value="Transcribed_RNA"/>
</dbReference>
<dbReference type="FunFam" id="3.30.160.60:FF:000110">
    <property type="entry name" value="Zinc finger protein-like"/>
    <property type="match status" value="1"/>
</dbReference>
<dbReference type="InterPro" id="IPR012934">
    <property type="entry name" value="Znf_AD"/>
</dbReference>
<proteinExistence type="predicted"/>
<evidence type="ECO:0000256" key="2">
    <source>
        <dbReference type="ARBA" id="ARBA00022737"/>
    </source>
</evidence>
<feature type="compositionally biased region" description="Basic and acidic residues" evidence="6">
    <location>
        <begin position="398"/>
        <end position="407"/>
    </location>
</feature>
<evidence type="ECO:0000256" key="1">
    <source>
        <dbReference type="ARBA" id="ARBA00022723"/>
    </source>
</evidence>
<dbReference type="SMART" id="SM00355">
    <property type="entry name" value="ZnF_C2H2"/>
    <property type="match status" value="5"/>
</dbReference>
<dbReference type="Pfam" id="PF00096">
    <property type="entry name" value="zf-C2H2"/>
    <property type="match status" value="2"/>
</dbReference>
<dbReference type="AlphaFoldDB" id="A0A1Q3EZ42"/>
<dbReference type="SUPFAM" id="SSF57667">
    <property type="entry name" value="beta-beta-alpha zinc fingers"/>
    <property type="match status" value="2"/>
</dbReference>
<feature type="compositionally biased region" description="Acidic residues" evidence="6">
    <location>
        <begin position="194"/>
        <end position="207"/>
    </location>
</feature>
<feature type="compositionally biased region" description="Low complexity" evidence="6">
    <location>
        <begin position="409"/>
        <end position="421"/>
    </location>
</feature>
<dbReference type="GO" id="GO:0005634">
    <property type="term" value="C:nucleus"/>
    <property type="evidence" value="ECO:0007669"/>
    <property type="project" value="InterPro"/>
</dbReference>
<dbReference type="PANTHER" id="PTHR24379">
    <property type="entry name" value="KRAB AND ZINC FINGER DOMAIN-CONTAINING"/>
    <property type="match status" value="1"/>
</dbReference>
<sequence length="428" mass="48794">MNKNQGRRTTRSSKTSKPCIEEEQTIEVKLENEDEPIFCRICLRIPPAGSDIMQITTEQKTKLQDTMKLKLRKDPRLHICPNCSNLLDIIADFKASVLKANQILLTSEGPLSAGHEEWFQTSTVQLIAQCKTTVEIHRQLIETACDPPVTEDKPEILDEPEICPAPPPDDAEVVEIKVEPFKEPDAVSNADGESQNEEDADDDDEDRDFAPKVTSSSDEDYADEPKKKTKKDRKPRRRKENPKFQPQLCTLCGKRVCGEAAEAHRNQHLGIKPYRCSTPGCNLEFYGPYHKTRHERRMHGESGVLTHKCHICGKMIRGPNGAFKYHLSLHGTSEKKFVCTICGKGFTLQRYLRQHGMTHSEEFPYACSYCGKRFNNKWSMRTHEKNMHEKRNHPSVPEAERTGKELEPTTETTWTSTENMELMNLGGE</sequence>
<evidence type="ECO:0000256" key="4">
    <source>
        <dbReference type="ARBA" id="ARBA00022833"/>
    </source>
</evidence>
<accession>A0A1Q3EZ42</accession>
<feature type="compositionally biased region" description="Basic residues" evidence="6">
    <location>
        <begin position="227"/>
        <end position="240"/>
    </location>
</feature>
<name>A0A1Q3EZ42_CULTA</name>
<feature type="domain" description="C2H2-type" evidence="7">
    <location>
        <begin position="365"/>
        <end position="393"/>
    </location>
</feature>
<feature type="domain" description="C2H2-type" evidence="7">
    <location>
        <begin position="337"/>
        <end position="364"/>
    </location>
</feature>
<evidence type="ECO:0000256" key="3">
    <source>
        <dbReference type="ARBA" id="ARBA00022771"/>
    </source>
</evidence>
<reference evidence="8" key="1">
    <citation type="submission" date="2017-01" db="EMBL/GenBank/DDBJ databases">
        <title>A deep insight into the sialotranscriptome of adult male and female Cluex tarsalis mosquitoes.</title>
        <authorList>
            <person name="Ribeiro J.M."/>
            <person name="Moreira F."/>
            <person name="Bernard K.A."/>
            <person name="Calvo E."/>
        </authorList>
    </citation>
    <scope>NUCLEOTIDE SEQUENCE</scope>
    <source>
        <strain evidence="8">Kern County</strain>
        <tissue evidence="8">Salivary glands</tissue>
    </source>
</reference>
<keyword evidence="4" id="KW-0862">Zinc</keyword>
<protein>
    <submittedName>
        <fullName evidence="8">Putative c2h2-type zn-finger protein</fullName>
    </submittedName>
</protein>
<dbReference type="InterPro" id="IPR036236">
    <property type="entry name" value="Znf_C2H2_sf"/>
</dbReference>
<evidence type="ECO:0000256" key="6">
    <source>
        <dbReference type="SAM" id="MobiDB-lite"/>
    </source>
</evidence>
<keyword evidence="1" id="KW-0479">Metal-binding</keyword>
<keyword evidence="3 5" id="KW-0863">Zinc-finger</keyword>
<feature type="compositionally biased region" description="Basic and acidic residues" evidence="6">
    <location>
        <begin position="174"/>
        <end position="185"/>
    </location>
</feature>
<evidence type="ECO:0000256" key="5">
    <source>
        <dbReference type="PROSITE-ProRule" id="PRU00042"/>
    </source>
</evidence>
<dbReference type="SMART" id="SM00868">
    <property type="entry name" value="zf-AD"/>
    <property type="match status" value="1"/>
</dbReference>
<keyword evidence="2" id="KW-0677">Repeat</keyword>
<dbReference type="GO" id="GO:0003677">
    <property type="term" value="F:DNA binding"/>
    <property type="evidence" value="ECO:0007669"/>
    <property type="project" value="UniProtKB-ARBA"/>
</dbReference>
<organism evidence="8">
    <name type="scientific">Culex tarsalis</name>
    <name type="common">Encephalitis mosquito</name>
    <dbReference type="NCBI Taxonomy" id="7177"/>
    <lineage>
        <taxon>Eukaryota</taxon>
        <taxon>Metazoa</taxon>
        <taxon>Ecdysozoa</taxon>
        <taxon>Arthropoda</taxon>
        <taxon>Hexapoda</taxon>
        <taxon>Insecta</taxon>
        <taxon>Pterygota</taxon>
        <taxon>Neoptera</taxon>
        <taxon>Endopterygota</taxon>
        <taxon>Diptera</taxon>
        <taxon>Nematocera</taxon>
        <taxon>Culicoidea</taxon>
        <taxon>Culicidae</taxon>
        <taxon>Culicinae</taxon>
        <taxon>Culicini</taxon>
        <taxon>Culex</taxon>
        <taxon>Culex</taxon>
    </lineage>
</organism>
<dbReference type="PROSITE" id="PS50157">
    <property type="entry name" value="ZINC_FINGER_C2H2_2"/>
    <property type="match status" value="2"/>
</dbReference>
<feature type="region of interest" description="Disordered" evidence="6">
    <location>
        <begin position="147"/>
        <end position="242"/>
    </location>
</feature>
<dbReference type="InterPro" id="IPR013087">
    <property type="entry name" value="Znf_C2H2_type"/>
</dbReference>
<dbReference type="PROSITE" id="PS00028">
    <property type="entry name" value="ZINC_FINGER_C2H2_1"/>
    <property type="match status" value="3"/>
</dbReference>